<feature type="domain" description="LysM" evidence="2">
    <location>
        <begin position="309"/>
        <end position="352"/>
    </location>
</feature>
<keyword evidence="3" id="KW-0456">Lyase</keyword>
<dbReference type="CDD" id="cd00118">
    <property type="entry name" value="LysM"/>
    <property type="match status" value="1"/>
</dbReference>
<dbReference type="EC" id="4.2.2.-" evidence="3"/>
<gene>
    <name evidence="3" type="primary">mltD</name>
    <name evidence="3" type="ORF">CAV_0998</name>
</gene>
<dbReference type="Gene3D" id="3.10.350.10">
    <property type="entry name" value="LysM domain"/>
    <property type="match status" value="1"/>
</dbReference>
<sequence length="375" mass="43654">MRILSIFFFLLSLSFANSFSPEYHQKQLEILRNLDIDSAYISDLVFVDNKEELKSLHSKSLIHSAQNYYEFIPIIRQVLHDEEVPEELMYLAIVESGLKSASVSNAKAVGIWQFMEKTATSLGLKVDLYVDERRDPFKSSFAATKYLKNLKDEFGKWYLAILAYNCGNAKLRSAIKEAQSDDLSVLLDPEAKYLPLETRIFIKKILTLAFSAKNEDFLLKNDSYFVNYTREHNFAKVDVPTSVSLKDLAKISNISFEELKRYNPQFRYDFTPPNYDYYMYIPINKLLSYEKNYDPKKIAKVDTSIPKTKIYIVKQGDSLYSIAKKHKITVADIRKYNKIKKDHLSIKQKLIIPLKKEEIKYASVEKKKTSKLRSR</sequence>
<dbReference type="PROSITE" id="PS51782">
    <property type="entry name" value="LYSM"/>
    <property type="match status" value="1"/>
</dbReference>
<dbReference type="Pfam" id="PF01464">
    <property type="entry name" value="SLT"/>
    <property type="match status" value="1"/>
</dbReference>
<dbReference type="Pfam" id="PF01476">
    <property type="entry name" value="LysM"/>
    <property type="match status" value="1"/>
</dbReference>
<dbReference type="AlphaFoldDB" id="A0A222MXR8"/>
<comment type="similarity">
    <text evidence="1">Belongs to the transglycosylase Slt family.</text>
</comment>
<dbReference type="Gene3D" id="1.10.530.10">
    <property type="match status" value="1"/>
</dbReference>
<evidence type="ECO:0000313" key="4">
    <source>
        <dbReference type="Proteomes" id="UP000201169"/>
    </source>
</evidence>
<proteinExistence type="inferred from homology"/>
<evidence type="ECO:0000259" key="2">
    <source>
        <dbReference type="PROSITE" id="PS51782"/>
    </source>
</evidence>
<evidence type="ECO:0000313" key="3">
    <source>
        <dbReference type="EMBL" id="ASQ30655.1"/>
    </source>
</evidence>
<dbReference type="OrthoDB" id="9815002at2"/>
<protein>
    <submittedName>
        <fullName evidence="3">Membrane-bound lytic murein transglycosylase D</fullName>
        <ecNumber evidence="3">4.2.2.-</ecNumber>
    </submittedName>
</protein>
<dbReference type="InterPro" id="IPR023346">
    <property type="entry name" value="Lysozyme-like_dom_sf"/>
</dbReference>
<dbReference type="InterPro" id="IPR036779">
    <property type="entry name" value="LysM_dom_sf"/>
</dbReference>
<dbReference type="CDD" id="cd16894">
    <property type="entry name" value="MltD-like"/>
    <property type="match status" value="1"/>
</dbReference>
<dbReference type="Proteomes" id="UP000201169">
    <property type="component" value="Chromosome"/>
</dbReference>
<evidence type="ECO:0000256" key="1">
    <source>
        <dbReference type="ARBA" id="ARBA00007734"/>
    </source>
</evidence>
<dbReference type="PANTHER" id="PTHR37423">
    <property type="entry name" value="SOLUBLE LYTIC MUREIN TRANSGLYCOSYLASE-RELATED"/>
    <property type="match status" value="1"/>
</dbReference>
<reference evidence="3 4" key="1">
    <citation type="submission" date="2017-07" db="EMBL/GenBank/DDBJ databases">
        <title>Analysis of two Campylobacter avium genomes and identification of a novel hippuricase gene.</title>
        <authorList>
            <person name="Miller W.G."/>
            <person name="Chapman M.H."/>
            <person name="Yee E."/>
            <person name="Revez J."/>
            <person name="Bono J.L."/>
            <person name="Rossi M."/>
        </authorList>
    </citation>
    <scope>NUCLEOTIDE SEQUENCE [LARGE SCALE GENOMIC DNA]</scope>
    <source>
        <strain evidence="3 4">LMG 24591</strain>
    </source>
</reference>
<dbReference type="GO" id="GO:0016829">
    <property type="term" value="F:lyase activity"/>
    <property type="evidence" value="ECO:0007669"/>
    <property type="project" value="UniProtKB-KW"/>
</dbReference>
<dbReference type="PANTHER" id="PTHR37423:SF2">
    <property type="entry name" value="MEMBRANE-BOUND LYTIC MUREIN TRANSGLYCOSYLASE C"/>
    <property type="match status" value="1"/>
</dbReference>
<dbReference type="SUPFAM" id="SSF53955">
    <property type="entry name" value="Lysozyme-like"/>
    <property type="match status" value="1"/>
</dbReference>
<dbReference type="SUPFAM" id="SSF54106">
    <property type="entry name" value="LysM domain"/>
    <property type="match status" value="1"/>
</dbReference>
<organism evidence="3 4">
    <name type="scientific">Campylobacter avium LMG 24591</name>
    <dbReference type="NCBI Taxonomy" id="522484"/>
    <lineage>
        <taxon>Bacteria</taxon>
        <taxon>Pseudomonadati</taxon>
        <taxon>Campylobacterota</taxon>
        <taxon>Epsilonproteobacteria</taxon>
        <taxon>Campylobacterales</taxon>
        <taxon>Campylobacteraceae</taxon>
        <taxon>Campylobacter</taxon>
    </lineage>
</organism>
<dbReference type="EMBL" id="CP022347">
    <property type="protein sequence ID" value="ASQ30655.1"/>
    <property type="molecule type" value="Genomic_DNA"/>
</dbReference>
<dbReference type="KEGG" id="cavi:CAV_0998"/>
<keyword evidence="4" id="KW-1185">Reference proteome</keyword>
<dbReference type="RefSeq" id="WP_094325406.1">
    <property type="nucleotide sequence ID" value="NZ_CP022347.1"/>
</dbReference>
<dbReference type="SMART" id="SM00257">
    <property type="entry name" value="LysM"/>
    <property type="match status" value="1"/>
</dbReference>
<accession>A0A222MXR8</accession>
<dbReference type="InterPro" id="IPR018392">
    <property type="entry name" value="LysM"/>
</dbReference>
<name>A0A222MXR8_9BACT</name>
<dbReference type="InterPro" id="IPR008258">
    <property type="entry name" value="Transglycosylase_SLT_dom_1"/>
</dbReference>